<dbReference type="PANTHER" id="PTHR43311">
    <property type="entry name" value="GLUTAMATE--TRNA LIGASE"/>
    <property type="match status" value="1"/>
</dbReference>
<dbReference type="GO" id="GO:0005524">
    <property type="term" value="F:ATP binding"/>
    <property type="evidence" value="ECO:0007669"/>
    <property type="project" value="UniProtKB-KW"/>
</dbReference>
<dbReference type="SUPFAM" id="SSF52374">
    <property type="entry name" value="Nucleotidylyl transferase"/>
    <property type="match status" value="1"/>
</dbReference>
<accession>A0A8J2V4H3</accession>
<keyword evidence="7" id="KW-0648">Protein biosynthesis</keyword>
<proteinExistence type="inferred from homology"/>
<dbReference type="GO" id="GO:0005829">
    <property type="term" value="C:cytosol"/>
    <property type="evidence" value="ECO:0007669"/>
    <property type="project" value="TreeGrafter"/>
</dbReference>
<sequence>MSDFVTRFAPSPTGHIHLGTAFAALQVWEAARAAGGRFILRIEDIDRTRCLPDYTTAMLDDLAWLGLDWEEPVRIQSQHLEEYETALAPLIEKNLVYRCFRTRKEIAGEITRAPHLGADGPEGPVFTGGPLSADMEDEKLAAGEPFAWRLSMDAVRQHLGDDFDLLSFVEEGAGPTGETGEIHATPEIFGDVIVARKDIGTSYHLACTHDDALQGITHVIRGQDLFFSTHLHRLIQRLLGLPEPVYRHHRLLTGPDGRKFSKRDRSLTIRALREGGETPATIRQAWFSI</sequence>
<keyword evidence="4" id="KW-0862">Zinc</keyword>
<evidence type="ECO:0000313" key="10">
    <source>
        <dbReference type="Proteomes" id="UP000613582"/>
    </source>
</evidence>
<dbReference type="Gene3D" id="3.40.50.620">
    <property type="entry name" value="HUPs"/>
    <property type="match status" value="1"/>
</dbReference>
<evidence type="ECO:0000256" key="7">
    <source>
        <dbReference type="RuleBase" id="RU363037"/>
    </source>
</evidence>
<dbReference type="PANTHER" id="PTHR43311:SF1">
    <property type="entry name" value="GLUTAMYL-Q TRNA(ASP) SYNTHETASE"/>
    <property type="match status" value="1"/>
</dbReference>
<protein>
    <submittedName>
        <fullName evidence="9">tRNA glutamyl-Q(34) synthetase GluQRS</fullName>
    </submittedName>
</protein>
<organism evidence="9 10">
    <name type="scientific">Aquisalinus flavus</name>
    <dbReference type="NCBI Taxonomy" id="1526572"/>
    <lineage>
        <taxon>Bacteria</taxon>
        <taxon>Pseudomonadati</taxon>
        <taxon>Pseudomonadota</taxon>
        <taxon>Alphaproteobacteria</taxon>
        <taxon>Parvularculales</taxon>
        <taxon>Parvularculaceae</taxon>
        <taxon>Aquisalinus</taxon>
    </lineage>
</organism>
<dbReference type="InterPro" id="IPR020058">
    <property type="entry name" value="Glu/Gln-tRNA-synth_Ib_cat-dom"/>
</dbReference>
<reference evidence="9" key="1">
    <citation type="journal article" date="2014" name="Int. J. Syst. Evol. Microbiol.">
        <title>Complete genome sequence of Corynebacterium casei LMG S-19264T (=DSM 44701T), isolated from a smear-ripened cheese.</title>
        <authorList>
            <consortium name="US DOE Joint Genome Institute (JGI-PGF)"/>
            <person name="Walter F."/>
            <person name="Albersmeier A."/>
            <person name="Kalinowski J."/>
            <person name="Ruckert C."/>
        </authorList>
    </citation>
    <scope>NUCLEOTIDE SEQUENCE</scope>
    <source>
        <strain evidence="9">CGMCC 1.12921</strain>
    </source>
</reference>
<gene>
    <name evidence="9" type="ORF">GCM10011342_01300</name>
</gene>
<keyword evidence="1 7" id="KW-0436">Ligase</keyword>
<evidence type="ECO:0000313" key="9">
    <source>
        <dbReference type="EMBL" id="GGC96243.1"/>
    </source>
</evidence>
<dbReference type="NCBIfam" id="NF004315">
    <property type="entry name" value="PRK05710.1-4"/>
    <property type="match status" value="1"/>
</dbReference>
<keyword evidence="10" id="KW-1185">Reference proteome</keyword>
<dbReference type="RefSeq" id="WP_188159372.1">
    <property type="nucleotide sequence ID" value="NZ_BMGH01000001.1"/>
</dbReference>
<comment type="similarity">
    <text evidence="7">Belongs to the class-I aminoacyl-tRNA synthetase family.</text>
</comment>
<keyword evidence="5 7" id="KW-0067">ATP-binding</keyword>
<dbReference type="InterPro" id="IPR000924">
    <property type="entry name" value="Glu/Gln-tRNA-synth"/>
</dbReference>
<evidence type="ECO:0000259" key="8">
    <source>
        <dbReference type="Pfam" id="PF00749"/>
    </source>
</evidence>
<dbReference type="InterPro" id="IPR014729">
    <property type="entry name" value="Rossmann-like_a/b/a_fold"/>
</dbReference>
<dbReference type="InterPro" id="IPR001412">
    <property type="entry name" value="aa-tRNA-synth_I_CS"/>
</dbReference>
<feature type="domain" description="Glutamyl/glutaminyl-tRNA synthetase class Ib catalytic" evidence="8">
    <location>
        <begin position="5"/>
        <end position="281"/>
    </location>
</feature>
<comment type="caution">
    <text evidence="9">The sequence shown here is derived from an EMBL/GenBank/DDBJ whole genome shotgun (WGS) entry which is preliminary data.</text>
</comment>
<name>A0A8J2V4H3_9PROT</name>
<keyword evidence="6 7" id="KW-0030">Aminoacyl-tRNA synthetase</keyword>
<reference evidence="9" key="2">
    <citation type="submission" date="2020-09" db="EMBL/GenBank/DDBJ databases">
        <authorList>
            <person name="Sun Q."/>
            <person name="Zhou Y."/>
        </authorList>
    </citation>
    <scope>NUCLEOTIDE SEQUENCE</scope>
    <source>
        <strain evidence="9">CGMCC 1.12921</strain>
    </source>
</reference>
<dbReference type="Proteomes" id="UP000613582">
    <property type="component" value="Unassembled WGS sequence"/>
</dbReference>
<dbReference type="EMBL" id="BMGH01000001">
    <property type="protein sequence ID" value="GGC96243.1"/>
    <property type="molecule type" value="Genomic_DNA"/>
</dbReference>
<keyword evidence="3 7" id="KW-0547">Nucleotide-binding</keyword>
<dbReference type="InterPro" id="IPR049940">
    <property type="entry name" value="GluQ/Sye"/>
</dbReference>
<evidence type="ECO:0000256" key="3">
    <source>
        <dbReference type="ARBA" id="ARBA00022741"/>
    </source>
</evidence>
<dbReference type="PROSITE" id="PS00178">
    <property type="entry name" value="AA_TRNA_LIGASE_I"/>
    <property type="match status" value="1"/>
</dbReference>
<keyword evidence="2" id="KW-0479">Metal-binding</keyword>
<evidence type="ECO:0000256" key="4">
    <source>
        <dbReference type="ARBA" id="ARBA00022833"/>
    </source>
</evidence>
<dbReference type="GO" id="GO:0004818">
    <property type="term" value="F:glutamate-tRNA ligase activity"/>
    <property type="evidence" value="ECO:0007669"/>
    <property type="project" value="TreeGrafter"/>
</dbReference>
<evidence type="ECO:0000256" key="1">
    <source>
        <dbReference type="ARBA" id="ARBA00022598"/>
    </source>
</evidence>
<dbReference type="Pfam" id="PF00749">
    <property type="entry name" value="tRNA-synt_1c"/>
    <property type="match status" value="1"/>
</dbReference>
<evidence type="ECO:0000256" key="6">
    <source>
        <dbReference type="ARBA" id="ARBA00023146"/>
    </source>
</evidence>
<evidence type="ECO:0000256" key="2">
    <source>
        <dbReference type="ARBA" id="ARBA00022723"/>
    </source>
</evidence>
<dbReference type="PRINTS" id="PR00987">
    <property type="entry name" value="TRNASYNTHGLU"/>
</dbReference>
<dbReference type="AlphaFoldDB" id="A0A8J2V4H3"/>
<dbReference type="GO" id="GO:0006424">
    <property type="term" value="P:glutamyl-tRNA aminoacylation"/>
    <property type="evidence" value="ECO:0007669"/>
    <property type="project" value="TreeGrafter"/>
</dbReference>
<evidence type="ECO:0000256" key="5">
    <source>
        <dbReference type="ARBA" id="ARBA00022840"/>
    </source>
</evidence>